<organism evidence="1 2">
    <name type="scientific">Halococcus saccharolyticus DSM 5350</name>
    <dbReference type="NCBI Taxonomy" id="1227455"/>
    <lineage>
        <taxon>Archaea</taxon>
        <taxon>Methanobacteriati</taxon>
        <taxon>Methanobacteriota</taxon>
        <taxon>Stenosarchaea group</taxon>
        <taxon>Halobacteria</taxon>
        <taxon>Halobacteriales</taxon>
        <taxon>Halococcaceae</taxon>
        <taxon>Halococcus</taxon>
    </lineage>
</organism>
<dbReference type="Proteomes" id="UP000011669">
    <property type="component" value="Unassembled WGS sequence"/>
</dbReference>
<dbReference type="AlphaFoldDB" id="M0MK61"/>
<reference evidence="1 2" key="1">
    <citation type="journal article" date="2014" name="PLoS Genet.">
        <title>Phylogenetically driven sequencing of extremely halophilic archaea reveals strategies for static and dynamic osmo-response.</title>
        <authorList>
            <person name="Becker E.A."/>
            <person name="Seitzer P.M."/>
            <person name="Tritt A."/>
            <person name="Larsen D."/>
            <person name="Krusor M."/>
            <person name="Yao A.I."/>
            <person name="Wu D."/>
            <person name="Madern D."/>
            <person name="Eisen J.A."/>
            <person name="Darling A.E."/>
            <person name="Facciotti M.T."/>
        </authorList>
    </citation>
    <scope>NUCLEOTIDE SEQUENCE [LARGE SCALE GENOMIC DNA]</scope>
    <source>
        <strain evidence="1 2">DSM 5350</strain>
    </source>
</reference>
<keyword evidence="2" id="KW-1185">Reference proteome</keyword>
<dbReference type="InParanoid" id="M0MK61"/>
<sequence>MERFIVDLARHGAFADPGNRTRPPTVFDERRSVFWRVLCAVRDDSTEFSVGAGYSCSLFTLTVPEDGNHGLSDGFDPECC</sequence>
<protein>
    <submittedName>
        <fullName evidence="1">Uncharacterized protein</fullName>
    </submittedName>
</protein>
<dbReference type="EMBL" id="AOMD01000021">
    <property type="protein sequence ID" value="EMA44840.1"/>
    <property type="molecule type" value="Genomic_DNA"/>
</dbReference>
<name>M0MK61_9EURY</name>
<comment type="caution">
    <text evidence="1">The sequence shown here is derived from an EMBL/GenBank/DDBJ whole genome shotgun (WGS) entry which is preliminary data.</text>
</comment>
<evidence type="ECO:0000313" key="2">
    <source>
        <dbReference type="Proteomes" id="UP000011669"/>
    </source>
</evidence>
<dbReference type="PATRIC" id="fig|1227455.4.peg.1900"/>
<accession>M0MK61</accession>
<gene>
    <name evidence="1" type="ORF">C449_09284</name>
</gene>
<proteinExistence type="predicted"/>
<evidence type="ECO:0000313" key="1">
    <source>
        <dbReference type="EMBL" id="EMA44840.1"/>
    </source>
</evidence>